<comment type="caution">
    <text evidence="2">The sequence shown here is derived from an EMBL/GenBank/DDBJ whole genome shotgun (WGS) entry which is preliminary data.</text>
</comment>
<dbReference type="Proteomes" id="UP000271683">
    <property type="component" value="Unassembled WGS sequence"/>
</dbReference>
<dbReference type="EMBL" id="RJKL01000001">
    <property type="protein sequence ID" value="ROP33831.1"/>
    <property type="molecule type" value="Genomic_DNA"/>
</dbReference>
<sequence length="273" mass="28923">MKNAENTVAPPGGTQNETMTVTELLKRCAGPGCPAGTAAGSPLCRTCATRLGQALRRLPTLYQQCGERHLRSPAPAWERPPRAGRPGPSGPLHAGAADARHAIETVLASWAGLTAQATGAPAPRRVVADLSRFLLGRFGFLVRHPAAGDLAAEVSGLVSEAERVLRPESGRHLGACVVPGCEGHLAGGRGTERLRVICDADAAHEWNGPEVLSLVAESPAPREPAWISAAGITALWGVTRGTVYRLASEDKWRRQRRAGRTYYATEDVRNTLA</sequence>
<evidence type="ECO:0008006" key="4">
    <source>
        <dbReference type="Google" id="ProtNLM"/>
    </source>
</evidence>
<reference evidence="2 3" key="1">
    <citation type="submission" date="2018-11" db="EMBL/GenBank/DDBJ databases">
        <title>Sequencing the genomes of 1000 actinobacteria strains.</title>
        <authorList>
            <person name="Klenk H.-P."/>
        </authorList>
    </citation>
    <scope>NUCLEOTIDE SEQUENCE [LARGE SCALE GENOMIC DNA]</scope>
    <source>
        <strain evidence="2 3">DSM 43634</strain>
    </source>
</reference>
<evidence type="ECO:0000313" key="3">
    <source>
        <dbReference type="Proteomes" id="UP000271683"/>
    </source>
</evidence>
<accession>A0A3N1GU85</accession>
<evidence type="ECO:0000256" key="1">
    <source>
        <dbReference type="SAM" id="MobiDB-lite"/>
    </source>
</evidence>
<evidence type="ECO:0000313" key="2">
    <source>
        <dbReference type="EMBL" id="ROP33831.1"/>
    </source>
</evidence>
<dbReference type="AlphaFoldDB" id="A0A3N1GU85"/>
<gene>
    <name evidence="2" type="ORF">EDD30_6873</name>
</gene>
<proteinExistence type="predicted"/>
<organism evidence="2 3">
    <name type="scientific">Couchioplanes caeruleus</name>
    <dbReference type="NCBI Taxonomy" id="56438"/>
    <lineage>
        <taxon>Bacteria</taxon>
        <taxon>Bacillati</taxon>
        <taxon>Actinomycetota</taxon>
        <taxon>Actinomycetes</taxon>
        <taxon>Micromonosporales</taxon>
        <taxon>Micromonosporaceae</taxon>
        <taxon>Couchioplanes</taxon>
    </lineage>
</organism>
<name>A0A3N1GU85_9ACTN</name>
<feature type="region of interest" description="Disordered" evidence="1">
    <location>
        <begin position="72"/>
        <end position="96"/>
    </location>
</feature>
<protein>
    <recommendedName>
        <fullName evidence="4">Helix-turn-helix domain-containing protein</fullName>
    </recommendedName>
</protein>